<feature type="domain" description="AMP-binding enzyme C-terminal" evidence="9">
    <location>
        <begin position="524"/>
        <end position="599"/>
    </location>
</feature>
<keyword evidence="11" id="KW-1185">Reference proteome</keyword>
<dbReference type="OMA" id="ICCRGYN"/>
<evidence type="ECO:0000256" key="1">
    <source>
        <dbReference type="ARBA" id="ARBA00006432"/>
    </source>
</evidence>
<accession>A0A7M7SWI2</accession>
<dbReference type="FunFam" id="3.30.300.30:FF:000008">
    <property type="entry name" value="2,3-dihydroxybenzoate-AMP ligase"/>
    <property type="match status" value="1"/>
</dbReference>
<evidence type="ECO:0000259" key="9">
    <source>
        <dbReference type="Pfam" id="PF13193"/>
    </source>
</evidence>
<keyword evidence="2" id="KW-0436">Ligase</keyword>
<evidence type="ECO:0000313" key="11">
    <source>
        <dbReference type="Proteomes" id="UP000007110"/>
    </source>
</evidence>
<dbReference type="Pfam" id="PF00501">
    <property type="entry name" value="AMP-binding"/>
    <property type="match status" value="1"/>
</dbReference>
<dbReference type="AlphaFoldDB" id="A0A7M7SWI2"/>
<proteinExistence type="inferred from homology"/>
<evidence type="ECO:0000256" key="4">
    <source>
        <dbReference type="ARBA" id="ARBA00039009"/>
    </source>
</evidence>
<feature type="domain" description="AMP-dependent synthetase/ligase" evidence="8">
    <location>
        <begin position="83"/>
        <end position="473"/>
    </location>
</feature>
<dbReference type="InterPro" id="IPR000873">
    <property type="entry name" value="AMP-dep_synth/lig_dom"/>
</dbReference>
<dbReference type="GO" id="GO:0031956">
    <property type="term" value="F:medium-chain fatty acid-CoA ligase activity"/>
    <property type="evidence" value="ECO:0000318"/>
    <property type="project" value="GO_Central"/>
</dbReference>
<reference evidence="10" key="2">
    <citation type="submission" date="2021-01" db="UniProtKB">
        <authorList>
            <consortium name="EnsemblMetazoa"/>
        </authorList>
    </citation>
    <scope>IDENTIFICATION</scope>
</reference>
<dbReference type="PROSITE" id="PS00455">
    <property type="entry name" value="AMP_BINDING"/>
    <property type="match status" value="1"/>
</dbReference>
<evidence type="ECO:0000256" key="2">
    <source>
        <dbReference type="ARBA" id="ARBA00022598"/>
    </source>
</evidence>
<dbReference type="RefSeq" id="XP_030836363.1">
    <property type="nucleotide sequence ID" value="XM_030980503.1"/>
</dbReference>
<reference evidence="11" key="1">
    <citation type="submission" date="2015-02" db="EMBL/GenBank/DDBJ databases">
        <title>Genome sequencing for Strongylocentrotus purpuratus.</title>
        <authorList>
            <person name="Murali S."/>
            <person name="Liu Y."/>
            <person name="Vee V."/>
            <person name="English A."/>
            <person name="Wang M."/>
            <person name="Skinner E."/>
            <person name="Han Y."/>
            <person name="Muzny D.M."/>
            <person name="Worley K.C."/>
            <person name="Gibbs R.A."/>
        </authorList>
    </citation>
    <scope>NUCLEOTIDE SEQUENCE</scope>
</reference>
<protein>
    <recommendedName>
        <fullName evidence="5">Medium-chain acyl-CoA ligase ACSF2, mitochondrial</fullName>
        <ecNumber evidence="4">6.2.1.2</ecNumber>
    </recommendedName>
</protein>
<dbReference type="InParanoid" id="A0A7M7SWI2"/>
<dbReference type="InterPro" id="IPR045851">
    <property type="entry name" value="AMP-bd_C_sf"/>
</dbReference>
<dbReference type="GO" id="GO:0006631">
    <property type="term" value="P:fatty acid metabolic process"/>
    <property type="evidence" value="ECO:0000318"/>
    <property type="project" value="GO_Central"/>
</dbReference>
<dbReference type="EC" id="6.2.1.2" evidence="4"/>
<dbReference type="GeneID" id="592091"/>
<dbReference type="InterPro" id="IPR020845">
    <property type="entry name" value="AMP-binding_CS"/>
</dbReference>
<evidence type="ECO:0000259" key="8">
    <source>
        <dbReference type="Pfam" id="PF00501"/>
    </source>
</evidence>
<organism evidence="10 11">
    <name type="scientific">Strongylocentrotus purpuratus</name>
    <name type="common">Purple sea urchin</name>
    <dbReference type="NCBI Taxonomy" id="7668"/>
    <lineage>
        <taxon>Eukaryota</taxon>
        <taxon>Metazoa</taxon>
        <taxon>Echinodermata</taxon>
        <taxon>Eleutherozoa</taxon>
        <taxon>Echinozoa</taxon>
        <taxon>Echinoidea</taxon>
        <taxon>Euechinoidea</taxon>
        <taxon>Echinacea</taxon>
        <taxon>Camarodonta</taxon>
        <taxon>Echinidea</taxon>
        <taxon>Strongylocentrotidae</taxon>
        <taxon>Strongylocentrotus</taxon>
    </lineage>
</organism>
<dbReference type="InterPro" id="IPR025110">
    <property type="entry name" value="AMP-bd_C"/>
</dbReference>
<dbReference type="CDD" id="cd05917">
    <property type="entry name" value="FACL_like_2"/>
    <property type="match status" value="1"/>
</dbReference>
<name>A0A7M7SWI2_STRPU</name>
<comment type="catalytic activity">
    <reaction evidence="6">
        <text>octanoate + ATP + CoA = octanoyl-CoA + AMP + diphosphate</text>
        <dbReference type="Rhea" id="RHEA:33631"/>
        <dbReference type="ChEBI" id="CHEBI:25646"/>
        <dbReference type="ChEBI" id="CHEBI:30616"/>
        <dbReference type="ChEBI" id="CHEBI:33019"/>
        <dbReference type="ChEBI" id="CHEBI:57287"/>
        <dbReference type="ChEBI" id="CHEBI:57386"/>
        <dbReference type="ChEBI" id="CHEBI:456215"/>
    </reaction>
</comment>
<evidence type="ECO:0000256" key="6">
    <source>
        <dbReference type="ARBA" id="ARBA00047319"/>
    </source>
</evidence>
<evidence type="ECO:0000313" key="10">
    <source>
        <dbReference type="EnsemblMetazoa" id="XP_030836363"/>
    </source>
</evidence>
<dbReference type="EnsemblMetazoa" id="XM_030980503">
    <property type="protein sequence ID" value="XP_030836363"/>
    <property type="gene ID" value="LOC592091"/>
</dbReference>
<comment type="catalytic activity">
    <reaction evidence="7">
        <text>a medium-chain fatty acid + ATP + CoA = a medium-chain fatty acyl-CoA + AMP + diphosphate</text>
        <dbReference type="Rhea" id="RHEA:48340"/>
        <dbReference type="ChEBI" id="CHEBI:30616"/>
        <dbReference type="ChEBI" id="CHEBI:33019"/>
        <dbReference type="ChEBI" id="CHEBI:57287"/>
        <dbReference type="ChEBI" id="CHEBI:59558"/>
        <dbReference type="ChEBI" id="CHEBI:90546"/>
        <dbReference type="ChEBI" id="CHEBI:456215"/>
        <dbReference type="EC" id="6.2.1.2"/>
    </reaction>
</comment>
<dbReference type="Proteomes" id="UP000007110">
    <property type="component" value="Unassembled WGS sequence"/>
</dbReference>
<dbReference type="OrthoDB" id="10253115at2759"/>
<comment type="similarity">
    <text evidence="1">Belongs to the ATP-dependent AMP-binding enzyme family.</text>
</comment>
<dbReference type="Gene3D" id="3.30.300.30">
    <property type="match status" value="1"/>
</dbReference>
<dbReference type="FunCoup" id="A0A7M7SWI2">
    <property type="interactions" value="713"/>
</dbReference>
<dbReference type="Pfam" id="PF13193">
    <property type="entry name" value="AMP-binding_C"/>
    <property type="match status" value="1"/>
</dbReference>
<evidence type="ECO:0000256" key="7">
    <source>
        <dbReference type="ARBA" id="ARBA00048277"/>
    </source>
</evidence>
<dbReference type="Gene3D" id="2.30.38.10">
    <property type="entry name" value="Luciferase, Domain 3"/>
    <property type="match status" value="1"/>
</dbReference>
<dbReference type="SUPFAM" id="SSF56801">
    <property type="entry name" value="Acetyl-CoA synthetase-like"/>
    <property type="match status" value="1"/>
</dbReference>
<dbReference type="Gene3D" id="3.40.50.980">
    <property type="match status" value="2"/>
</dbReference>
<dbReference type="PANTHER" id="PTHR43201">
    <property type="entry name" value="ACYL-COA SYNTHETASE"/>
    <property type="match status" value="1"/>
</dbReference>
<evidence type="ECO:0000256" key="5">
    <source>
        <dbReference type="ARBA" id="ARBA00039638"/>
    </source>
</evidence>
<dbReference type="FunFam" id="3.40.50.12780:FF:000003">
    <property type="entry name" value="Long-chain-fatty-acid--CoA ligase FadD"/>
    <property type="match status" value="1"/>
</dbReference>
<evidence type="ECO:0000256" key="3">
    <source>
        <dbReference type="ARBA" id="ARBA00037247"/>
    </source>
</evidence>
<comment type="function">
    <text evidence="3">Acyl-CoA synthases catalyze the initial reaction in fatty acid metabolism, by forming a thioester with CoA. Has some preference toward medium-chain substrates. Plays a role in adipocyte differentiation.</text>
</comment>
<sequence>MLRFRTFAQHGRRVSSAGAVGLSSTTTSATPPCPSSGLDCYRLTVALTSRCLSTTSCVHNLSYRQADPALPLLGKTIGQIVDDTTEKFPDREYVVFSRDKVRRTFSQFREECDRLAAGLLATGVGRDDCVGIWGPSTLEWVLTQFATARIGAILVNINPAYRQDELEYALKKVGVKTIVSAQSFKTQNYYEMLNGICPEMTTATPGNIKSENLPMLKSVVMMGKGNFPGTFSFDDVMDMGKEDHFKHIEKMKSVLQFDQPVNIQFTSGTTGKPKGATLTHHNIVNNSYFIGAVLKYHEQEHRIGVPVPLYHCFGMVGGSLCAMVHGNTCVFPSPSFEPEASLKGIQEERITSQYGTPTMFIDMLNHPNFNQYDMSSLTTGIMAGSPCPIETMKQTRSLMNMKDVCIAYGLTEVSPVICQTEMHDPVDLRVSTVGKPSPHNEIKIIDPQSGELVPYNTPGELCSRGYTTMVGYWKDEVKTKEAIDQTGWFHSGDIATMNEEGYITMAGRIKDLVIRGGENIYPTEIEQFLYKHPKIEDVQVIGVPDERMGEELCAWIRLKAGQEATPEEIKAFCKGKISHFKIPRYIEFVDEFPLTVTGKVQKFKMRQVMEAKMKK</sequence>
<dbReference type="PANTHER" id="PTHR43201:SF5">
    <property type="entry name" value="MEDIUM-CHAIN ACYL-COA LIGASE ACSF2, MITOCHONDRIAL"/>
    <property type="match status" value="1"/>
</dbReference>
<dbReference type="KEGG" id="spu:592091"/>